<proteinExistence type="predicted"/>
<feature type="region of interest" description="Disordered" evidence="1">
    <location>
        <begin position="1268"/>
        <end position="1290"/>
    </location>
</feature>
<feature type="compositionally biased region" description="Polar residues" evidence="1">
    <location>
        <begin position="973"/>
        <end position="997"/>
    </location>
</feature>
<dbReference type="VEuPathDB" id="AmoebaDB:FDP41_005103"/>
<dbReference type="GeneID" id="68112321"/>
<reference evidence="2 3" key="1">
    <citation type="journal article" date="2019" name="Sci. Rep.">
        <title>Nanopore sequencing improves the draft genome of the human pathogenic amoeba Naegleria fowleri.</title>
        <authorList>
            <person name="Liechti N."/>
            <person name="Schurch N."/>
            <person name="Bruggmann R."/>
            <person name="Wittwer M."/>
        </authorList>
    </citation>
    <scope>NUCLEOTIDE SEQUENCE [LARGE SCALE GENOMIC DNA]</scope>
    <source>
        <strain evidence="2 3">ATCC 30894</strain>
    </source>
</reference>
<keyword evidence="3" id="KW-1185">Reference proteome</keyword>
<name>A0A6A5BLL2_NAEFO</name>
<gene>
    <name evidence="2" type="ORF">FDP41_005103</name>
</gene>
<dbReference type="RefSeq" id="XP_044560489.1">
    <property type="nucleotide sequence ID" value="XM_044708592.1"/>
</dbReference>
<feature type="compositionally biased region" description="Polar residues" evidence="1">
    <location>
        <begin position="936"/>
        <end position="964"/>
    </location>
</feature>
<dbReference type="Proteomes" id="UP000444721">
    <property type="component" value="Unassembled WGS sequence"/>
</dbReference>
<evidence type="ECO:0000256" key="1">
    <source>
        <dbReference type="SAM" id="MobiDB-lite"/>
    </source>
</evidence>
<accession>A0A6A5BLL2</accession>
<dbReference type="EMBL" id="VFQX01000043">
    <property type="protein sequence ID" value="KAF0975776.1"/>
    <property type="molecule type" value="Genomic_DNA"/>
</dbReference>
<feature type="compositionally biased region" description="Polar residues" evidence="1">
    <location>
        <begin position="1031"/>
        <end position="1054"/>
    </location>
</feature>
<dbReference type="VEuPathDB" id="AmoebaDB:NF0058930"/>
<sequence>MNTLIHQWLRLLHEEQTTDSSNECHSAEQSQQQFEMRTIMNDLQGLNSRNTTVSPVTAAGPTMVIHHQKHPWQFNSSLPTNDCMNSLGGQDSFVLLERLLDEPNQILNNAASSNTLTIHPSTQPCSLDPSLTIHRTSLNNRHQPQQQIRNVMGANTSKVSVHSLKEDISSLVYVYLPNCSLPLLIPHYSILQSWLAQLTNQKTRMALREVTRPHYWTLIGARSDSSNSKSDDVLGQQQYHHPLDPSFSCGVHNPLPQDNAAMGGLAMPTTTTTTDHFQQMPTLPTLDLLSLFQHGLIRVEVEDGFGITTNTTTTTLTCPSIYLDLGLSNITETNKVEIEKAFLFPQVVENGLRNEASILNSATFMVNSNNLAIHCLINMCVIGSTFRKAKNSSPGSSSSTTESSNHSDKSALDLLIRQALSQCETINQIVVMRRTIENLQYPPNRGQWINEKTSPQQFHATKKAILDYIDEKMHRSFFKIYELKGEYLVFLGFSNMNALLQSNALVIDASQKELQCYKALRHFLLFNAEVIRKLKELCISSQEISTNHNNIDNSIHLNLLLGNNNNNNNNSNNNMDASLISVAPNTTTTTTTRTNADIIMMNSSTYSSPLLERALFMESPDGHDYTQIPSLCSLIEFSLCVLISQLKWNTFPLFDKISLLFRLYNELSVCGIMTRFDFLTFYKVIENRLDEHESGLERKVRAFKKSPLMYGMSTTMRSGTLQGNDVPGYPSQIHLVYDSDDQNDSHAWQEVSTLGVLNRMKELWRFVKQLYHELERSNIDKEEKDRRSILTNSVSLTNVNHQQDDSHASCLGGVDGGGELQVTFQDASIAIEQLSSSLDLLLKEEDEEQSTFNHYKNNFNHHTNIQTILNHYQELEHNTQVSAFMNSAPITQIVLQLNLYHERKRRIQQEREHQRKLLEQNKKKQRRRKSSASANPSNSQLPLNESQSSNAMTTTEAKNHTIPSTKGGRRKSCPSTSGCSTSHTNQTQKSSMLQFTFVQEDGKSFKSSSKSSSSSSNNNNNTHSKKRRGSVLSTTSNVTTCSQGSFSSTDASVTSNSITNTYCNAGLDPQMLNDQSNFTILNSLPQILPSQGVMTTSYSSTSSSSHCPSTSYTFNVDSHNYGAGEASFFHSQRLMDLNTNPVNQSGPYESYMTKFSQISPQVLLDEGGGFSLDTLQDPFNTVSEVDSLKQGMIPLSDMIMTEHMKGGEFDWMNSSSLCCEDSSCSFSSLIEKEFSEILDLPPVNVAVPSTSTTGGCGILLNGLEPIQMGEESSDVSEESSGKKRKRGEDF</sequence>
<evidence type="ECO:0000313" key="2">
    <source>
        <dbReference type="EMBL" id="KAF0975776.1"/>
    </source>
</evidence>
<organism evidence="2 3">
    <name type="scientific">Naegleria fowleri</name>
    <name type="common">Brain eating amoeba</name>
    <dbReference type="NCBI Taxonomy" id="5763"/>
    <lineage>
        <taxon>Eukaryota</taxon>
        <taxon>Discoba</taxon>
        <taxon>Heterolobosea</taxon>
        <taxon>Tetramitia</taxon>
        <taxon>Eutetramitia</taxon>
        <taxon>Vahlkampfiidae</taxon>
        <taxon>Naegleria</taxon>
    </lineage>
</organism>
<feature type="region of interest" description="Disordered" evidence="1">
    <location>
        <begin position="917"/>
        <end position="1054"/>
    </location>
</feature>
<feature type="compositionally biased region" description="Low complexity" evidence="1">
    <location>
        <begin position="1005"/>
        <end position="1022"/>
    </location>
</feature>
<evidence type="ECO:0000313" key="3">
    <source>
        <dbReference type="Proteomes" id="UP000444721"/>
    </source>
</evidence>
<protein>
    <submittedName>
        <fullName evidence="2">Uncharacterized protein</fullName>
    </submittedName>
</protein>
<dbReference type="VEuPathDB" id="AmoebaDB:NfTy_051640"/>
<comment type="caution">
    <text evidence="2">The sequence shown here is derived from an EMBL/GenBank/DDBJ whole genome shotgun (WGS) entry which is preliminary data.</text>
</comment>